<feature type="DNA-binding region" description="H-T-H motif" evidence="4">
    <location>
        <begin position="33"/>
        <end position="52"/>
    </location>
</feature>
<name>A0A0N0BQG1_9EURY</name>
<dbReference type="OrthoDB" id="135877at2157"/>
<dbReference type="PROSITE" id="PS50977">
    <property type="entry name" value="HTH_TETR_2"/>
    <property type="match status" value="1"/>
</dbReference>
<dbReference type="Gene3D" id="1.10.357.10">
    <property type="entry name" value="Tetracycline Repressor, domain 2"/>
    <property type="match status" value="1"/>
</dbReference>
<keyword evidence="3" id="KW-0804">Transcription</keyword>
<evidence type="ECO:0000256" key="3">
    <source>
        <dbReference type="ARBA" id="ARBA00023163"/>
    </source>
</evidence>
<feature type="domain" description="HTH tetR-type" evidence="5">
    <location>
        <begin position="10"/>
        <end position="70"/>
    </location>
</feature>
<evidence type="ECO:0000259" key="5">
    <source>
        <dbReference type="PROSITE" id="PS50977"/>
    </source>
</evidence>
<dbReference type="InterPro" id="IPR001647">
    <property type="entry name" value="HTH_TetR"/>
</dbReference>
<evidence type="ECO:0000256" key="4">
    <source>
        <dbReference type="PROSITE-ProRule" id="PRU00335"/>
    </source>
</evidence>
<comment type="caution">
    <text evidence="6">The sequence shown here is derived from an EMBL/GenBank/DDBJ whole genome shotgun (WGS) entry which is preliminary data.</text>
</comment>
<dbReference type="EMBL" id="LIST01000008">
    <property type="protein sequence ID" value="KOX95366.1"/>
    <property type="molecule type" value="Genomic_DNA"/>
</dbReference>
<evidence type="ECO:0000313" key="7">
    <source>
        <dbReference type="Proteomes" id="UP000037747"/>
    </source>
</evidence>
<keyword evidence="7" id="KW-1185">Reference proteome</keyword>
<keyword evidence="2 4" id="KW-0238">DNA-binding</keyword>
<proteinExistence type="predicted"/>
<dbReference type="Pfam" id="PF00440">
    <property type="entry name" value="TetR_N"/>
    <property type="match status" value="1"/>
</dbReference>
<evidence type="ECO:0000256" key="2">
    <source>
        <dbReference type="ARBA" id="ARBA00023125"/>
    </source>
</evidence>
<dbReference type="InterPro" id="IPR009057">
    <property type="entry name" value="Homeodomain-like_sf"/>
</dbReference>
<dbReference type="AlphaFoldDB" id="A0A0N0BQG1"/>
<dbReference type="GO" id="GO:0003677">
    <property type="term" value="F:DNA binding"/>
    <property type="evidence" value="ECO:0007669"/>
    <property type="project" value="UniProtKB-UniRule"/>
</dbReference>
<dbReference type="PATRIC" id="fig|1705389.3.peg.148"/>
<reference evidence="6 7" key="1">
    <citation type="submission" date="2015-08" db="EMBL/GenBank/DDBJ databases">
        <title>Genomes of Isolates from Cabo Rojo, PR.</title>
        <authorList>
            <person name="Sanchez-Nieves R.L."/>
            <person name="Montalvo-Rodriguez R."/>
        </authorList>
    </citation>
    <scope>NUCLEOTIDE SEQUENCE [LARGE SCALE GENOMIC DNA]</scope>
    <source>
        <strain evidence="6 7">5</strain>
    </source>
</reference>
<gene>
    <name evidence="6" type="ORF">AMR74_15660</name>
</gene>
<dbReference type="RefSeq" id="WP_053772976.1">
    <property type="nucleotide sequence ID" value="NZ_LIST01000008.1"/>
</dbReference>
<keyword evidence="1" id="KW-0805">Transcription regulation</keyword>
<organism evidence="6 7">
    <name type="scientific">Halorubrum tropicale</name>
    <dbReference type="NCBI Taxonomy" id="1765655"/>
    <lineage>
        <taxon>Archaea</taxon>
        <taxon>Methanobacteriati</taxon>
        <taxon>Methanobacteriota</taxon>
        <taxon>Stenosarchaea group</taxon>
        <taxon>Halobacteria</taxon>
        <taxon>Halobacteriales</taxon>
        <taxon>Haloferacaceae</taxon>
        <taxon>Halorubrum</taxon>
    </lineage>
</organism>
<accession>A0A0N0BQG1</accession>
<dbReference type="SUPFAM" id="SSF46689">
    <property type="entry name" value="Homeodomain-like"/>
    <property type="match status" value="1"/>
</dbReference>
<sequence length="198" mass="22449">MPRFTPAEKERIRERLLDSGYDRFLADGLEDTAIADLTADAGIATGTFYSFFDSKADLLAAVLRREAARVHDDLEAILDAHEDDPETAVRRFLERASVAIVENPLFRRTVARSDRERVHAALSAEELKDTHDRKLSLLVPYIEAWQDRDLVVDGDPETIGMTVLYAAYLPLHRAEFGAEQYPRVRDLLFEWIATSVTT</sequence>
<protein>
    <recommendedName>
        <fullName evidence="5">HTH tetR-type domain-containing protein</fullName>
    </recommendedName>
</protein>
<dbReference type="PANTHER" id="PTHR47506:SF1">
    <property type="entry name" value="HTH-TYPE TRANSCRIPTIONAL REGULATOR YJDC"/>
    <property type="match status" value="1"/>
</dbReference>
<dbReference type="PANTHER" id="PTHR47506">
    <property type="entry name" value="TRANSCRIPTIONAL REGULATORY PROTEIN"/>
    <property type="match status" value="1"/>
</dbReference>
<dbReference type="Proteomes" id="UP000037747">
    <property type="component" value="Unassembled WGS sequence"/>
</dbReference>
<evidence type="ECO:0000313" key="6">
    <source>
        <dbReference type="EMBL" id="KOX95366.1"/>
    </source>
</evidence>
<evidence type="ECO:0000256" key="1">
    <source>
        <dbReference type="ARBA" id="ARBA00023015"/>
    </source>
</evidence>